<dbReference type="InterPro" id="IPR005000">
    <property type="entry name" value="Aldolase/citrate-lyase_domain"/>
</dbReference>
<protein>
    <submittedName>
        <fullName evidence="7">Citrate lyase subunit beta</fullName>
    </submittedName>
</protein>
<reference evidence="7 8" key="1">
    <citation type="submission" date="2017-05" db="EMBL/GenBank/DDBJ databases">
        <title>Streptomyces alboflavus Genome sequencing and assembly.</title>
        <authorList>
            <person name="Wang Y."/>
            <person name="Du B."/>
            <person name="Ding Y."/>
            <person name="Liu H."/>
            <person name="Hou Q."/>
            <person name="Liu K."/>
            <person name="Wang C."/>
            <person name="Yao L."/>
        </authorList>
    </citation>
    <scope>NUCLEOTIDE SEQUENCE [LARGE SCALE GENOMIC DNA]</scope>
    <source>
        <strain evidence="7 8">MDJK44</strain>
    </source>
</reference>
<keyword evidence="3 5" id="KW-0460">Magnesium</keyword>
<dbReference type="GO" id="GO:0000287">
    <property type="term" value="F:magnesium ion binding"/>
    <property type="evidence" value="ECO:0007669"/>
    <property type="project" value="TreeGrafter"/>
</dbReference>
<gene>
    <name evidence="7" type="primary">citE</name>
    <name evidence="7" type="ORF">SMD44_02233</name>
</gene>
<comment type="cofactor">
    <cofactor evidence="1">
        <name>Mg(2+)</name>
        <dbReference type="ChEBI" id="CHEBI:18420"/>
    </cofactor>
</comment>
<evidence type="ECO:0000256" key="4">
    <source>
        <dbReference type="PIRSR" id="PIRSR015582-1"/>
    </source>
</evidence>
<organism evidence="7 8">
    <name type="scientific">Streptomyces alboflavus</name>
    <dbReference type="NCBI Taxonomy" id="67267"/>
    <lineage>
        <taxon>Bacteria</taxon>
        <taxon>Bacillati</taxon>
        <taxon>Actinomycetota</taxon>
        <taxon>Actinomycetes</taxon>
        <taxon>Kitasatosporales</taxon>
        <taxon>Streptomycetaceae</taxon>
        <taxon>Streptomyces</taxon>
    </lineage>
</organism>
<evidence type="ECO:0000256" key="5">
    <source>
        <dbReference type="PIRSR" id="PIRSR015582-2"/>
    </source>
</evidence>
<dbReference type="InterPro" id="IPR015813">
    <property type="entry name" value="Pyrv/PenolPyrv_kinase-like_dom"/>
</dbReference>
<dbReference type="eggNOG" id="COG2301">
    <property type="taxonomic scope" value="Bacteria"/>
</dbReference>
<evidence type="ECO:0000256" key="2">
    <source>
        <dbReference type="ARBA" id="ARBA00022723"/>
    </source>
</evidence>
<dbReference type="Proteomes" id="UP000195880">
    <property type="component" value="Chromosome"/>
</dbReference>
<dbReference type="STRING" id="67267.GCA_000716675_07815"/>
<dbReference type="RefSeq" id="WP_087883696.1">
    <property type="nucleotide sequence ID" value="NZ_CP021748.1"/>
</dbReference>
<dbReference type="PIRSF" id="PIRSF015582">
    <property type="entry name" value="Cit_lyase_B"/>
    <property type="match status" value="1"/>
</dbReference>
<feature type="domain" description="HpcH/HpaI aldolase/citrate lyase" evidence="6">
    <location>
        <begin position="8"/>
        <end position="224"/>
    </location>
</feature>
<feature type="binding site" evidence="5">
    <location>
        <position position="158"/>
    </location>
    <ligand>
        <name>Mg(2+)</name>
        <dbReference type="ChEBI" id="CHEBI:18420"/>
    </ligand>
</feature>
<feature type="binding site" evidence="4">
    <location>
        <position position="73"/>
    </location>
    <ligand>
        <name>substrate</name>
    </ligand>
</feature>
<evidence type="ECO:0000256" key="1">
    <source>
        <dbReference type="ARBA" id="ARBA00001946"/>
    </source>
</evidence>
<feature type="binding site" evidence="5">
    <location>
        <position position="131"/>
    </location>
    <ligand>
        <name>Mg(2+)</name>
        <dbReference type="ChEBI" id="CHEBI:18420"/>
    </ligand>
</feature>
<dbReference type="EMBL" id="CP021748">
    <property type="protein sequence ID" value="ARX82819.1"/>
    <property type="molecule type" value="Genomic_DNA"/>
</dbReference>
<dbReference type="PANTHER" id="PTHR32308:SF10">
    <property type="entry name" value="CITRATE LYASE SUBUNIT BETA"/>
    <property type="match status" value="1"/>
</dbReference>
<dbReference type="Gene3D" id="3.20.20.60">
    <property type="entry name" value="Phosphoenolpyruvate-binding domains"/>
    <property type="match status" value="1"/>
</dbReference>
<dbReference type="InterPro" id="IPR011206">
    <property type="entry name" value="Citrate_lyase_beta/mcl1/mcl2"/>
</dbReference>
<keyword evidence="8" id="KW-1185">Reference proteome</keyword>
<dbReference type="SUPFAM" id="SSF51621">
    <property type="entry name" value="Phosphoenolpyruvate/pyruvate domain"/>
    <property type="match status" value="1"/>
</dbReference>
<dbReference type="InterPro" id="IPR040442">
    <property type="entry name" value="Pyrv_kinase-like_dom_sf"/>
</dbReference>
<dbReference type="GO" id="GO:0016829">
    <property type="term" value="F:lyase activity"/>
    <property type="evidence" value="ECO:0007669"/>
    <property type="project" value="UniProtKB-KW"/>
</dbReference>
<proteinExistence type="predicted"/>
<evidence type="ECO:0000313" key="8">
    <source>
        <dbReference type="Proteomes" id="UP000195880"/>
    </source>
</evidence>
<dbReference type="KEGG" id="salf:SMD44_02233"/>
<keyword evidence="2 5" id="KW-0479">Metal-binding</keyword>
<dbReference type="PANTHER" id="PTHR32308">
    <property type="entry name" value="LYASE BETA SUBUNIT, PUTATIVE (AFU_ORTHOLOGUE AFUA_4G13030)-RELATED"/>
    <property type="match status" value="1"/>
</dbReference>
<feature type="binding site" evidence="4">
    <location>
        <position position="131"/>
    </location>
    <ligand>
        <name>substrate</name>
    </ligand>
</feature>
<evidence type="ECO:0000256" key="3">
    <source>
        <dbReference type="ARBA" id="ARBA00022842"/>
    </source>
</evidence>
<name>A0A1Z1W8V5_9ACTN</name>
<dbReference type="Pfam" id="PF03328">
    <property type="entry name" value="HpcH_HpaI"/>
    <property type="match status" value="1"/>
</dbReference>
<evidence type="ECO:0000313" key="7">
    <source>
        <dbReference type="EMBL" id="ARX82819.1"/>
    </source>
</evidence>
<accession>A0A1Z1W8V5</accession>
<dbReference type="OrthoDB" id="4322898at2"/>
<sequence length="285" mass="29457">MRPIPLTWLYVPGDRPDVVAKALVAGADVVVVDLEDAVAPARKEYARAATAELLAEPPPPPSPGTARPAVQVRVNALGTPLSDADLRAVAPLPGLAGLRLPKVTSPADVIRAAERAAPHDGGAPALHALLESALGIERAHAIATAHPALRGVSIGEADLRADLGVREDAGLDWARSRVIVAARAAALPAPPQSVHPDIRDTDGLAASCAHGRTLGFLGRAAIHPRQLPVIERAYLPTAREVEEAESVLKAAASEEGALALPDGRFVDRAVVEQARRTLALAGSGP</sequence>
<evidence type="ECO:0000259" key="6">
    <source>
        <dbReference type="Pfam" id="PF03328"/>
    </source>
</evidence>
<dbReference type="GO" id="GO:0006107">
    <property type="term" value="P:oxaloacetate metabolic process"/>
    <property type="evidence" value="ECO:0007669"/>
    <property type="project" value="TreeGrafter"/>
</dbReference>
<keyword evidence="7" id="KW-0456">Lyase</keyword>
<dbReference type="AlphaFoldDB" id="A0A1Z1W8V5"/>